<reference evidence="13 14" key="1">
    <citation type="submission" date="2024-07" db="EMBL/GenBank/DDBJ databases">
        <title>Chromosome-level genome assembly of the water stick insect Ranatra chinensis (Heteroptera: Nepidae).</title>
        <authorList>
            <person name="Liu X."/>
        </authorList>
    </citation>
    <scope>NUCLEOTIDE SEQUENCE [LARGE SCALE GENOMIC DNA]</scope>
    <source>
        <strain evidence="13">Cailab_2021Rc</strain>
        <tissue evidence="13">Muscle</tissue>
    </source>
</reference>
<comment type="catalytic activity">
    <reaction evidence="9 10">
        <text>a long-chain fatty acyl-CoA + 2 NADPH + 2 H(+) = a long-chain primary fatty alcohol + 2 NADP(+) + CoA</text>
        <dbReference type="Rhea" id="RHEA:52716"/>
        <dbReference type="ChEBI" id="CHEBI:15378"/>
        <dbReference type="ChEBI" id="CHEBI:57287"/>
        <dbReference type="ChEBI" id="CHEBI:57783"/>
        <dbReference type="ChEBI" id="CHEBI:58349"/>
        <dbReference type="ChEBI" id="CHEBI:77396"/>
        <dbReference type="ChEBI" id="CHEBI:83139"/>
        <dbReference type="EC" id="1.2.1.84"/>
    </reaction>
</comment>
<keyword evidence="5 10" id="KW-0521">NADP</keyword>
<evidence type="ECO:0000256" key="1">
    <source>
        <dbReference type="ARBA" id="ARBA00004141"/>
    </source>
</evidence>
<feature type="domain" description="Fatty acyl-CoA reductase C-terminal" evidence="11">
    <location>
        <begin position="338"/>
        <end position="429"/>
    </location>
</feature>
<keyword evidence="10" id="KW-0560">Oxidoreductase</keyword>
<comment type="subcellular location">
    <subcellularLocation>
        <location evidence="1">Membrane</location>
        <topology evidence="1">Multi-pass membrane protein</topology>
    </subcellularLocation>
</comment>
<keyword evidence="4" id="KW-0812">Transmembrane</keyword>
<gene>
    <name evidence="13" type="ORF">AAG570_004346</name>
</gene>
<dbReference type="PANTHER" id="PTHR11011">
    <property type="entry name" value="MALE STERILITY PROTEIN 2-RELATED"/>
    <property type="match status" value="1"/>
</dbReference>
<comment type="caution">
    <text evidence="13">The sequence shown here is derived from an EMBL/GenBank/DDBJ whole genome shotgun (WGS) entry which is preliminary data.</text>
</comment>
<name>A0ABD0YD86_9HEMI</name>
<dbReference type="Gene3D" id="3.40.50.720">
    <property type="entry name" value="NAD(P)-binding Rossmann-like Domain"/>
    <property type="match status" value="1"/>
</dbReference>
<comment type="function">
    <text evidence="10">Catalyzes the reduction of fatty acyl-CoA to fatty alcohols.</text>
</comment>
<evidence type="ECO:0000256" key="6">
    <source>
        <dbReference type="ARBA" id="ARBA00022989"/>
    </source>
</evidence>
<dbReference type="AlphaFoldDB" id="A0ABD0YD86"/>
<comment type="similarity">
    <text evidence="2 10">Belongs to the fatty acyl-CoA reductase family.</text>
</comment>
<dbReference type="InterPro" id="IPR036291">
    <property type="entry name" value="NAD(P)-bd_dom_sf"/>
</dbReference>
<evidence type="ECO:0000256" key="3">
    <source>
        <dbReference type="ARBA" id="ARBA00022516"/>
    </source>
</evidence>
<evidence type="ECO:0000256" key="8">
    <source>
        <dbReference type="ARBA" id="ARBA00023136"/>
    </source>
</evidence>
<dbReference type="GO" id="GO:0016020">
    <property type="term" value="C:membrane"/>
    <property type="evidence" value="ECO:0007669"/>
    <property type="project" value="UniProtKB-SubCell"/>
</dbReference>
<keyword evidence="3 10" id="KW-0444">Lipid biosynthesis</keyword>
<accession>A0ABD0YD86</accession>
<keyword evidence="7 10" id="KW-0443">Lipid metabolism</keyword>
<evidence type="ECO:0000256" key="4">
    <source>
        <dbReference type="ARBA" id="ARBA00022692"/>
    </source>
</evidence>
<keyword evidence="8" id="KW-0472">Membrane</keyword>
<dbReference type="PANTHER" id="PTHR11011:SF12">
    <property type="entry name" value="FATTY ACYL-COA REDUCTASE"/>
    <property type="match status" value="1"/>
</dbReference>
<keyword evidence="6" id="KW-1133">Transmembrane helix</keyword>
<dbReference type="EMBL" id="JBFDAA010000016">
    <property type="protein sequence ID" value="KAL1117018.1"/>
    <property type="molecule type" value="Genomic_DNA"/>
</dbReference>
<dbReference type="Proteomes" id="UP001558652">
    <property type="component" value="Unassembled WGS sequence"/>
</dbReference>
<dbReference type="EC" id="1.2.1.84" evidence="10"/>
<dbReference type="GO" id="GO:1901568">
    <property type="term" value="P:fatty acid derivative metabolic process"/>
    <property type="evidence" value="ECO:0007669"/>
    <property type="project" value="UniProtKB-ARBA"/>
</dbReference>
<dbReference type="Pfam" id="PF03015">
    <property type="entry name" value="Sterile"/>
    <property type="match status" value="1"/>
</dbReference>
<dbReference type="InterPro" id="IPR013120">
    <property type="entry name" value="FAR_NAD-bd"/>
</dbReference>
<dbReference type="Pfam" id="PF07993">
    <property type="entry name" value="NAD_binding_4"/>
    <property type="match status" value="1"/>
</dbReference>
<dbReference type="CDD" id="cd09071">
    <property type="entry name" value="FAR_C"/>
    <property type="match status" value="1"/>
</dbReference>
<organism evidence="13 14">
    <name type="scientific">Ranatra chinensis</name>
    <dbReference type="NCBI Taxonomy" id="642074"/>
    <lineage>
        <taxon>Eukaryota</taxon>
        <taxon>Metazoa</taxon>
        <taxon>Ecdysozoa</taxon>
        <taxon>Arthropoda</taxon>
        <taxon>Hexapoda</taxon>
        <taxon>Insecta</taxon>
        <taxon>Pterygota</taxon>
        <taxon>Neoptera</taxon>
        <taxon>Paraneoptera</taxon>
        <taxon>Hemiptera</taxon>
        <taxon>Heteroptera</taxon>
        <taxon>Panheteroptera</taxon>
        <taxon>Nepomorpha</taxon>
        <taxon>Nepidae</taxon>
        <taxon>Ranatrinae</taxon>
        <taxon>Ranatra</taxon>
    </lineage>
</organism>
<evidence type="ECO:0000313" key="14">
    <source>
        <dbReference type="Proteomes" id="UP001558652"/>
    </source>
</evidence>
<evidence type="ECO:0000313" key="13">
    <source>
        <dbReference type="EMBL" id="KAL1117018.1"/>
    </source>
</evidence>
<dbReference type="InterPro" id="IPR033640">
    <property type="entry name" value="FAR_C"/>
</dbReference>
<evidence type="ECO:0000256" key="7">
    <source>
        <dbReference type="ARBA" id="ARBA00023098"/>
    </source>
</evidence>
<evidence type="ECO:0000256" key="2">
    <source>
        <dbReference type="ARBA" id="ARBA00005928"/>
    </source>
</evidence>
<evidence type="ECO:0000259" key="12">
    <source>
        <dbReference type="Pfam" id="PF07993"/>
    </source>
</evidence>
<evidence type="ECO:0000256" key="5">
    <source>
        <dbReference type="ARBA" id="ARBA00022857"/>
    </source>
</evidence>
<feature type="domain" description="Thioester reductase (TE)" evidence="12">
    <location>
        <begin position="1"/>
        <end position="262"/>
    </location>
</feature>
<dbReference type="GO" id="GO:0102965">
    <property type="term" value="F:alcohol-forming long-chain fatty acyl-CoA reductase activity"/>
    <property type="evidence" value="ECO:0007669"/>
    <property type="project" value="UniProtKB-EC"/>
</dbReference>
<dbReference type="FunFam" id="3.40.50.720:FF:000143">
    <property type="entry name" value="Fatty acyl-CoA reductase"/>
    <property type="match status" value="1"/>
</dbReference>
<dbReference type="InterPro" id="IPR026055">
    <property type="entry name" value="FAR"/>
</dbReference>
<protein>
    <recommendedName>
        <fullName evidence="10">Fatty acyl-CoA reductase</fullName>
        <ecNumber evidence="10">1.2.1.84</ecNumber>
    </recommendedName>
</protein>
<proteinExistence type="inferred from homology"/>
<evidence type="ECO:0000259" key="11">
    <source>
        <dbReference type="Pfam" id="PF03015"/>
    </source>
</evidence>
<sequence length="443" mass="50605">MGKVLLEKLLYSCPEINTIYVLMRPKRGRSVDVRLNDMINIPLFSRIRKECPERLKNLVAINGDVSSEGLGLDGPDHDRLVEEVSVVIHGAATLRLEAKLKDAVRMNTEGTFRVMRLCQQMKKLKVVVHMSTAFCHVDHLVMEEKVYPPPADPQDIMDVCRWMDDKTMDMVTPSLLKPHPNSYTYSKRLAEAVVNSFYPQLPAVICRPSIVCPTYRDPMPGWVDNLNGPMGLLMGASKGVIRTMHCNGEYTAEVIPVDMAISGIVAIAANIGSLNEMPKEIPVFNLTQSGTNVASWEQILDWGKKVVYENPSSLMLWYPNGGIHKNKMVHNVHAFLTHWVPAYVIDFLMLILGQKPFMLRIQRRIQDGLDVLQYFTTRQWNFKNDKILQLRDSMNDYDKEHFNLDFEKVKPAEYIKGCVLGAREFLFKEDPSTLPRSRRILKM</sequence>
<evidence type="ECO:0000256" key="10">
    <source>
        <dbReference type="RuleBase" id="RU363097"/>
    </source>
</evidence>
<dbReference type="CDD" id="cd05236">
    <property type="entry name" value="FAR-N_SDR_e"/>
    <property type="match status" value="1"/>
</dbReference>
<evidence type="ECO:0000256" key="9">
    <source>
        <dbReference type="ARBA" id="ARBA00052530"/>
    </source>
</evidence>
<keyword evidence="14" id="KW-1185">Reference proteome</keyword>
<dbReference type="SUPFAM" id="SSF51735">
    <property type="entry name" value="NAD(P)-binding Rossmann-fold domains"/>
    <property type="match status" value="1"/>
</dbReference>